<dbReference type="OrthoDB" id="2157854at2759"/>
<dbReference type="RefSeq" id="XP_006681676.1">
    <property type="nucleotide sequence ID" value="XM_006681613.1"/>
</dbReference>
<dbReference type="Proteomes" id="UP000007241">
    <property type="component" value="Unassembled WGS sequence"/>
</dbReference>
<protein>
    <submittedName>
        <fullName evidence="1">Uncharacterized protein</fullName>
    </submittedName>
</protein>
<keyword evidence="2" id="KW-1185">Reference proteome</keyword>
<dbReference type="HOGENOM" id="CLU_679686_0_0_1"/>
<dbReference type="InParanoid" id="F4PAS4"/>
<accession>F4PAS4</accession>
<evidence type="ECO:0000313" key="1">
    <source>
        <dbReference type="EMBL" id="EGF77734.1"/>
    </source>
</evidence>
<dbReference type="STRING" id="684364.F4PAS4"/>
<organism evidence="1 2">
    <name type="scientific">Batrachochytrium dendrobatidis (strain JAM81 / FGSC 10211)</name>
    <name type="common">Frog chytrid fungus</name>
    <dbReference type="NCBI Taxonomy" id="684364"/>
    <lineage>
        <taxon>Eukaryota</taxon>
        <taxon>Fungi</taxon>
        <taxon>Fungi incertae sedis</taxon>
        <taxon>Chytridiomycota</taxon>
        <taxon>Chytridiomycota incertae sedis</taxon>
        <taxon>Chytridiomycetes</taxon>
        <taxon>Rhizophydiales</taxon>
        <taxon>Rhizophydiales incertae sedis</taxon>
        <taxon>Batrachochytrium</taxon>
    </lineage>
</organism>
<dbReference type="PANTHER" id="PTHR33206:SF1">
    <property type="entry name" value="DNA-DIRECTED DNA POLYMERASE"/>
    <property type="match status" value="1"/>
</dbReference>
<sequence length="402" mass="46380">MTCSKKCRRKGYCAQFRTTRSFHNKLLEKTIKQQMIAITSFDGLTSIGFSSLNTESGTSSNTTASSFPTSLEMSNILEETQIHLNENAVLIKGNDSTVGLYKVLFEVNGIERYRFAIKYKTKEKTNELKFTIKENHKKQALRYWFNIQFGYVLRNIETDDRVQFYPSDNTCFNINDSPLVNSTIDTVLNQLDGDDILEKLKCSNSKWSIENIYEYVLLTTPIPEVSIGASVILPDFIKNSKSIVSFYFIGSEENKAQFIPVEGTTEEALDIVMTKMDQIRHKYLQLLYSKYSRFFGIMANLDDAKVQKRLRLQLLEWLGVLPIYGFSSSSYDINIIKKYPPQVLKHSKKHGNVSKCEKPWVNSIEGELDRNIEQSEKIERYNVDGYDEESNTIYDFLGCFFH</sequence>
<name>F4PAS4_BATDJ</name>
<dbReference type="GeneID" id="18239327"/>
<evidence type="ECO:0000313" key="2">
    <source>
        <dbReference type="Proteomes" id="UP000007241"/>
    </source>
</evidence>
<reference evidence="1 2" key="1">
    <citation type="submission" date="2009-12" db="EMBL/GenBank/DDBJ databases">
        <title>The draft genome of Batrachochytrium dendrobatidis.</title>
        <authorList>
            <consortium name="US DOE Joint Genome Institute (JGI-PGF)"/>
            <person name="Kuo A."/>
            <person name="Salamov A."/>
            <person name="Schmutz J."/>
            <person name="Lucas S."/>
            <person name="Pitluck S."/>
            <person name="Rosenblum E."/>
            <person name="Stajich J."/>
            <person name="Eisen M."/>
            <person name="Grigoriev I.V."/>
        </authorList>
    </citation>
    <scope>NUCLEOTIDE SEQUENCE [LARGE SCALE GENOMIC DNA]</scope>
    <source>
        <strain evidence="2">JAM81 / FGSC 10211</strain>
    </source>
</reference>
<proteinExistence type="predicted"/>
<dbReference type="EMBL" id="GL882891">
    <property type="protein sequence ID" value="EGF77734.1"/>
    <property type="molecule type" value="Genomic_DNA"/>
</dbReference>
<gene>
    <name evidence="1" type="ORF">BATDEDRAFT_27415</name>
</gene>
<dbReference type="AlphaFoldDB" id="F4PAS4"/>
<dbReference type="PANTHER" id="PTHR33206">
    <property type="entry name" value="PROTEIN CBG10425"/>
    <property type="match status" value="1"/>
</dbReference>